<evidence type="ECO:0000313" key="6">
    <source>
        <dbReference type="Proteomes" id="UP000093122"/>
    </source>
</evidence>
<dbReference type="Proteomes" id="UP000256718">
    <property type="component" value="Unassembled WGS sequence"/>
</dbReference>
<feature type="compositionally biased region" description="Polar residues" evidence="2">
    <location>
        <begin position="368"/>
        <end position="435"/>
    </location>
</feature>
<organism evidence="5 7">
    <name type="scientific">Streptococcus agalactiae</name>
    <dbReference type="NCBI Taxonomy" id="1311"/>
    <lineage>
        <taxon>Bacteria</taxon>
        <taxon>Bacillati</taxon>
        <taxon>Bacillota</taxon>
        <taxon>Bacilli</taxon>
        <taxon>Lactobacillales</taxon>
        <taxon>Streptococcaceae</taxon>
        <taxon>Streptococcus</taxon>
    </lineage>
</organism>
<comment type="caution">
    <text evidence="5">The sequence shown here is derived from an EMBL/GenBank/DDBJ whole genome shotgun (WGS) entry which is preliminary data.</text>
</comment>
<dbReference type="InterPro" id="IPR050922">
    <property type="entry name" value="LytR/CpsA/Psr_CW_biosynth"/>
</dbReference>
<proteinExistence type="inferred from homology"/>
<dbReference type="PANTHER" id="PTHR33392">
    <property type="entry name" value="POLYISOPRENYL-TEICHOIC ACID--PEPTIDOGLYCAN TEICHOIC ACID TRANSFERASE TAGU"/>
    <property type="match status" value="1"/>
</dbReference>
<reference evidence="4 6" key="1">
    <citation type="journal article" date="2016" name="Sci. Rep.">
        <title>Serotype IV Streptococcus agalactiae ST-452 has arisen from large genomic recombination events between CC23 and the hypervirulent CC17 lineages.</title>
        <authorList>
            <person name="Campisi E."/>
            <person name="Rinaudo C.D."/>
            <person name="Donati C."/>
            <person name="Barucco M."/>
            <person name="Torricelli G."/>
            <person name="Edwards M.S."/>
            <person name="Baker C.J."/>
            <person name="Margarit I."/>
            <person name="Rosini R."/>
        </authorList>
    </citation>
    <scope>NUCLEOTIDE SEQUENCE [LARGE SCALE GENOMIC DNA]</scope>
    <source>
        <strain evidence="4 6">CZ-PW-140</strain>
    </source>
</reference>
<gene>
    <name evidence="4" type="ORF">AX245_03190</name>
    <name evidence="5" type="ORF">C4618_01640</name>
</gene>
<sequence length="435" mass="47790">MKIWKKITLMFSAIILTTVIALGVYVASAYNFSTNELSKTFKDFKLAKSKSHAIEETKPFSILLMGVDTGSEHRKSKWSGNSDSMILVTINPKTNKTTMTSLERDVLIKLSGPKNNGQTGVEAKLNAAYASGGAEMALMTVQDLLDINVDYFMQINMQGLVDLVNAVGGITVTNKFDFPISIAANEPEYKAVVEPGTHKINGEQALVYSRMRYDDPEGDYGRQKRQREVIQKVLKKILALNSISSYKKILSAVSNNMQTNIEISSKTIPNLLAYKDSLEHIKSYQLKGEDATLSDGGSYQILTKKHLLAVQNRIKKELDKKRSKTLKTSAILYEDYYGTTASNDSSTYSSTQENNYNTTPYSEAPPSYSGNTTYSSETNQTTHQNYYNSSTPASNYSSNTNTGQADSSGSVNNHNGAATPNPNTGTQPVPGQTNP</sequence>
<dbReference type="Pfam" id="PF03816">
    <property type="entry name" value="LytR_cpsA_psr"/>
    <property type="match status" value="1"/>
</dbReference>
<feature type="domain" description="Cell envelope-related transcriptional attenuator" evidence="3">
    <location>
        <begin position="81"/>
        <end position="237"/>
    </location>
</feature>
<feature type="region of interest" description="Disordered" evidence="2">
    <location>
        <begin position="342"/>
        <end position="435"/>
    </location>
</feature>
<dbReference type="PANTHER" id="PTHR33392:SF6">
    <property type="entry name" value="POLYISOPRENYL-TEICHOIC ACID--PEPTIDOGLYCAN TEICHOIC ACID TRANSFERASE TAGU"/>
    <property type="match status" value="1"/>
</dbReference>
<dbReference type="NCBIfam" id="NF047591">
    <property type="entry name" value="transregBrpAStrep"/>
    <property type="match status" value="1"/>
</dbReference>
<reference evidence="5 7" key="2">
    <citation type="journal article" date="2018" name="Emerg. Microbes Infect.">
        <title>Phenotypic and molecular analysis of nontypeable Group B streptococci: identification of cps2a and hybrid cps2a/cps5 Group B streptococcal capsule gene clusters.</title>
        <authorList>
            <person name="Alhhazmi A."/>
            <person name="Tyrrell G.J."/>
        </authorList>
    </citation>
    <scope>NUCLEOTIDE SEQUENCE [LARGE SCALE GENOMIC DNA]</scope>
    <source>
        <strain evidence="5 7">PLGBS17</strain>
    </source>
</reference>
<dbReference type="AlphaFoldDB" id="A0A076Z7G1"/>
<dbReference type="RefSeq" id="WP_000708156.1">
    <property type="nucleotide sequence ID" value="NZ_AP018935.1"/>
</dbReference>
<evidence type="ECO:0000259" key="3">
    <source>
        <dbReference type="Pfam" id="PF03816"/>
    </source>
</evidence>
<name>A0A076Z7G1_STRAG</name>
<evidence type="ECO:0000256" key="2">
    <source>
        <dbReference type="SAM" id="MobiDB-lite"/>
    </source>
</evidence>
<protein>
    <submittedName>
        <fullName evidence="5">LytR family transcriptional regulator</fullName>
    </submittedName>
    <submittedName>
        <fullName evidence="4">Transporter</fullName>
    </submittedName>
</protein>
<dbReference type="EMBL" id="QHGZ01000047">
    <property type="protein sequence ID" value="RDY91206.1"/>
    <property type="molecule type" value="Genomic_DNA"/>
</dbReference>
<evidence type="ECO:0000313" key="4">
    <source>
        <dbReference type="EMBL" id="OCM70842.1"/>
    </source>
</evidence>
<dbReference type="InterPro" id="IPR004474">
    <property type="entry name" value="LytR_CpsA_psr"/>
</dbReference>
<evidence type="ECO:0000256" key="1">
    <source>
        <dbReference type="ARBA" id="ARBA00006068"/>
    </source>
</evidence>
<feature type="compositionally biased region" description="Polar residues" evidence="2">
    <location>
        <begin position="342"/>
        <end position="361"/>
    </location>
</feature>
<dbReference type="KEGG" id="sage:EN72_02200"/>
<dbReference type="EMBL" id="MAWT01000042">
    <property type="protein sequence ID" value="OCM70842.1"/>
    <property type="molecule type" value="Genomic_DNA"/>
</dbReference>
<dbReference type="NCBIfam" id="TIGR00350">
    <property type="entry name" value="lytR_cpsA_psr"/>
    <property type="match status" value="1"/>
</dbReference>
<accession>A0A076Z7G1</accession>
<evidence type="ECO:0000313" key="7">
    <source>
        <dbReference type="Proteomes" id="UP000256718"/>
    </source>
</evidence>
<dbReference type="OMA" id="LLGYKDC"/>
<dbReference type="Proteomes" id="UP000093122">
    <property type="component" value="Unassembled WGS sequence"/>
</dbReference>
<comment type="similarity">
    <text evidence="1">Belongs to the LytR/CpsA/Psr (LCP) family.</text>
</comment>
<dbReference type="SMR" id="A0A076Z7G1"/>
<evidence type="ECO:0000313" key="5">
    <source>
        <dbReference type="EMBL" id="RDY91206.1"/>
    </source>
</evidence>
<dbReference type="Gene3D" id="3.40.630.190">
    <property type="entry name" value="LCP protein"/>
    <property type="match status" value="1"/>
</dbReference>